<keyword evidence="5" id="KW-1133">Transmembrane helix</keyword>
<dbReference type="PANTHER" id="PTHR20961">
    <property type="entry name" value="GLYCOSYLTRANSFERASE"/>
    <property type="match status" value="1"/>
</dbReference>
<proteinExistence type="predicted"/>
<evidence type="ECO:0000259" key="6">
    <source>
        <dbReference type="Pfam" id="PF04577"/>
    </source>
</evidence>
<keyword evidence="5" id="KW-0472">Membrane</keyword>
<dbReference type="AlphaFoldDB" id="A0A8K0JTS1"/>
<evidence type="ECO:0000256" key="3">
    <source>
        <dbReference type="ARBA" id="ARBA00023180"/>
    </source>
</evidence>
<evidence type="ECO:0000256" key="4">
    <source>
        <dbReference type="SAM" id="MobiDB-lite"/>
    </source>
</evidence>
<gene>
    <name evidence="7" type="ORF">FFLO_01898</name>
</gene>
<evidence type="ECO:0000256" key="1">
    <source>
        <dbReference type="ARBA" id="ARBA00022676"/>
    </source>
</evidence>
<keyword evidence="1" id="KW-0328">Glycosyltransferase</keyword>
<sequence>MFAFATSSRLGRRYSYYAVTFIAVAVVFLVAQWHRTSQGRIRSTDHSKWHMLERSQRYTRLVGGTDGFYTFDNVFVKNQVIHLVQNPNLPEFPALETIVTSHPNSPQSSTLEPFPYHKVAASLSGGRYPELPRLRVLTTDEAARDIPGWNESEPVPSPNRWWRASTSPNSVEVLPGTTFYMADDPEITGWGSLMYHYFHFTAELMIGTYHTYSVVERTEPLYDGVVARRDNESFGLSNLPRRATPQDSAPGGVYYLGHEPDKLRDLTSTRSGNPPTADHSESSRPELQAFDSTRLEPPARIIFPFCTDWEGKTLQEMVVKTIFGAIDLMRTHAWRALNADGDWRMFERVIIVDRHAAHHNKSSPASIWNKMAMEALDLPEPSSDYPFWLDPQQRFLESLDLAAVPLVREVSHGQPKALSPSQVKVVYVSRQETDRKLDERSELGLQTALHKLAGESFRRKDGKATHVLVEIARFEHMAVREQMEVVHNADVLIGVHGMGMTHCLWSRAGLTLIEIPSRPTAFIRDFDVLTRALGHRYIPVWNDTKVASDVWLTMADTPNVDKLHDGTRCGIRRTPPT</sequence>
<dbReference type="InterPro" id="IPR007657">
    <property type="entry name" value="Glycosyltransferase_61"/>
</dbReference>
<feature type="domain" description="Glycosyltransferase 61 catalytic" evidence="6">
    <location>
        <begin position="402"/>
        <end position="512"/>
    </location>
</feature>
<name>A0A8K0JTS1_9TREE</name>
<keyword evidence="5" id="KW-0812">Transmembrane</keyword>
<evidence type="ECO:0000256" key="5">
    <source>
        <dbReference type="SAM" id="Phobius"/>
    </source>
</evidence>
<dbReference type="Proteomes" id="UP000812966">
    <property type="component" value="Unassembled WGS sequence"/>
</dbReference>
<comment type="caution">
    <text evidence="7">The sequence shown here is derived from an EMBL/GenBank/DDBJ whole genome shotgun (WGS) entry which is preliminary data.</text>
</comment>
<keyword evidence="2" id="KW-0808">Transferase</keyword>
<accession>A0A8K0JTS1</accession>
<keyword evidence="8" id="KW-1185">Reference proteome</keyword>
<dbReference type="PANTHER" id="PTHR20961:SF124">
    <property type="entry name" value="GLYCOSYLTRANSFERASE"/>
    <property type="match status" value="1"/>
</dbReference>
<feature type="region of interest" description="Disordered" evidence="4">
    <location>
        <begin position="264"/>
        <end position="290"/>
    </location>
</feature>
<protein>
    <recommendedName>
        <fullName evidence="6">Glycosyltransferase 61 catalytic domain-containing protein</fullName>
    </recommendedName>
</protein>
<dbReference type="GO" id="GO:0016757">
    <property type="term" value="F:glycosyltransferase activity"/>
    <property type="evidence" value="ECO:0007669"/>
    <property type="project" value="UniProtKB-KW"/>
</dbReference>
<organism evidence="7 8">
    <name type="scientific">Filobasidium floriforme</name>
    <dbReference type="NCBI Taxonomy" id="5210"/>
    <lineage>
        <taxon>Eukaryota</taxon>
        <taxon>Fungi</taxon>
        <taxon>Dikarya</taxon>
        <taxon>Basidiomycota</taxon>
        <taxon>Agaricomycotina</taxon>
        <taxon>Tremellomycetes</taxon>
        <taxon>Filobasidiales</taxon>
        <taxon>Filobasidiaceae</taxon>
        <taxon>Filobasidium</taxon>
    </lineage>
</organism>
<feature type="transmembrane region" description="Helical" evidence="5">
    <location>
        <begin position="14"/>
        <end position="33"/>
    </location>
</feature>
<evidence type="ECO:0000313" key="8">
    <source>
        <dbReference type="Proteomes" id="UP000812966"/>
    </source>
</evidence>
<keyword evidence="3" id="KW-0325">Glycoprotein</keyword>
<evidence type="ECO:0000313" key="7">
    <source>
        <dbReference type="EMBL" id="KAG7562631.1"/>
    </source>
</evidence>
<reference evidence="7" key="1">
    <citation type="submission" date="2020-04" db="EMBL/GenBank/DDBJ databases">
        <title>Analysis of mating type loci in Filobasidium floriforme.</title>
        <authorList>
            <person name="Nowrousian M."/>
        </authorList>
    </citation>
    <scope>NUCLEOTIDE SEQUENCE</scope>
    <source>
        <strain evidence="7">CBS 6242</strain>
    </source>
</reference>
<dbReference type="Pfam" id="PF04577">
    <property type="entry name" value="Glyco_transf_61"/>
    <property type="match status" value="1"/>
</dbReference>
<evidence type="ECO:0000256" key="2">
    <source>
        <dbReference type="ARBA" id="ARBA00022679"/>
    </source>
</evidence>
<dbReference type="EMBL" id="JABELV010000028">
    <property type="protein sequence ID" value="KAG7562631.1"/>
    <property type="molecule type" value="Genomic_DNA"/>
</dbReference>
<dbReference type="InterPro" id="IPR049625">
    <property type="entry name" value="Glyco_transf_61_cat"/>
</dbReference>